<organism evidence="3 4">
    <name type="scientific">Triparma strigata</name>
    <dbReference type="NCBI Taxonomy" id="1606541"/>
    <lineage>
        <taxon>Eukaryota</taxon>
        <taxon>Sar</taxon>
        <taxon>Stramenopiles</taxon>
        <taxon>Ochrophyta</taxon>
        <taxon>Bolidophyceae</taxon>
        <taxon>Parmales</taxon>
        <taxon>Triparmaceae</taxon>
        <taxon>Triparma</taxon>
    </lineage>
</organism>
<feature type="transmembrane region" description="Helical" evidence="2">
    <location>
        <begin position="675"/>
        <end position="697"/>
    </location>
</feature>
<feature type="compositionally biased region" description="Basic and acidic residues" evidence="1">
    <location>
        <begin position="957"/>
        <end position="983"/>
    </location>
</feature>
<feature type="transmembrane region" description="Helical" evidence="2">
    <location>
        <begin position="900"/>
        <end position="917"/>
    </location>
</feature>
<feature type="compositionally biased region" description="Basic and acidic residues" evidence="1">
    <location>
        <begin position="73"/>
        <end position="87"/>
    </location>
</feature>
<feature type="compositionally biased region" description="Basic residues" evidence="1">
    <location>
        <begin position="63"/>
        <end position="72"/>
    </location>
</feature>
<reference evidence="4" key="1">
    <citation type="journal article" date="2023" name="Commun. Biol.">
        <title>Genome analysis of Parmales, the sister group of diatoms, reveals the evolutionary specialization of diatoms from phago-mixotrophs to photoautotrophs.</title>
        <authorList>
            <person name="Ban H."/>
            <person name="Sato S."/>
            <person name="Yoshikawa S."/>
            <person name="Yamada K."/>
            <person name="Nakamura Y."/>
            <person name="Ichinomiya M."/>
            <person name="Sato N."/>
            <person name="Blanc-Mathieu R."/>
            <person name="Endo H."/>
            <person name="Kuwata A."/>
            <person name="Ogata H."/>
        </authorList>
    </citation>
    <scope>NUCLEOTIDE SEQUENCE [LARGE SCALE GENOMIC DNA]</scope>
    <source>
        <strain evidence="4">NIES 3701</strain>
    </source>
</reference>
<feature type="transmembrane region" description="Helical" evidence="2">
    <location>
        <begin position="263"/>
        <end position="281"/>
    </location>
</feature>
<feature type="region of interest" description="Disordered" evidence="1">
    <location>
        <begin position="1"/>
        <end position="32"/>
    </location>
</feature>
<feature type="transmembrane region" description="Helical" evidence="2">
    <location>
        <begin position="709"/>
        <end position="730"/>
    </location>
</feature>
<feature type="transmembrane region" description="Helical" evidence="2">
    <location>
        <begin position="467"/>
        <end position="488"/>
    </location>
</feature>
<dbReference type="Proteomes" id="UP001165085">
    <property type="component" value="Unassembled WGS sequence"/>
</dbReference>
<dbReference type="EMBL" id="BRXY01000385">
    <property type="protein sequence ID" value="GMH91387.1"/>
    <property type="molecule type" value="Genomic_DNA"/>
</dbReference>
<name>A0A9W7BPJ1_9STRA</name>
<protein>
    <submittedName>
        <fullName evidence="3">Uncharacterized protein</fullName>
    </submittedName>
</protein>
<dbReference type="OrthoDB" id="10463558at2759"/>
<feature type="compositionally biased region" description="Polar residues" evidence="1">
    <location>
        <begin position="135"/>
        <end position="155"/>
    </location>
</feature>
<sequence length="1015" mass="115996">MQKSFSQRLRFWQGENRLQTKPTQPPVLGDDSEEVVRAPATLGLRRVHTNSLDGNSSTYQHRSNAKIRRTSLRPREKRVDNFGRFRAESLGARHQISNQSVVEPPPPPTQDQSSSARSSLDSTSSSVSSASSTTPQNDPTLNHTSSNIVDENAQVSHSTDKVTELSNFYQGFMLFFQLLLYFGAMIFAVVPKYPSKYVYWNSTAEDFLVCRDEAKEYNPDTHDEDDWNCTVEGEHLDFEPMKVLCPNSPFECEYVRDFITQTYLPTVFPIVFTTAILTFLLKPRKNNRSYLCYLYGQFIVCILGSIFFLNIGYGFTTESLLLGFGVSVFFLGCLHFIVRVRKRAAKLPDYQLDDFLVFVVFKGGILIGVTQLMFLGFAPLQCIVSQQNLMPWVFASDYEKFLEEATDEQKAWKSCRRSIYSTTGLALFVSLYTLFQIVAAVVPYKIMKRHVLPAKKLIEMNMSLSQAVEVVALVICASCALFLLGFYGAEGNFENDTEKYIVLIISAVGFLSLLITSLWQAFIIRNEWKHVNAIGFDDTELHSRETSKIYSQATEEKLIEEEDAEEDLVTSKIWMFMAVSCTTIYSGINVLVALTHFGVFDTHSKEEQAAVMRIVSTLLLPMVLIFYIVNLFVFPRRKDPKFLCWRCEDEIREEDEIHKAWVACKDVVDEKGMRFSLVVGNVVMPISFLLFIVSILMRPKETNPKYMKFLYLHFFTFAFVVEFGTAFGFVTKMVRGQSQRHIHIGETASLTADSEWEYYFITSVLRLLIETIIFQQLLKVRERLAKLSREELSAYLTSAVLSRSSEVMLPIMFLLFECLSCLTQHPIIRRDYKDPELNSEDWEVCASSTNAASMLSIYLVLFNLQTLISKSAPRYMQDVKAFTFESIATLSLRKRHRAQIALYAVTAFCSLYLFGVLGVETKKEHFVMYFGYVGVASCVTAIFMDSTALTRYYNKKMKEKEREEKERRERAEAGGDEASEKRLSGHGSLEQAKYGSEKKFSSRNLQEQMVLASLV</sequence>
<feature type="transmembrane region" description="Helical" evidence="2">
    <location>
        <begin position="319"/>
        <end position="338"/>
    </location>
</feature>
<feature type="transmembrane region" description="Helical" evidence="2">
    <location>
        <begin position="425"/>
        <end position="446"/>
    </location>
</feature>
<feature type="region of interest" description="Disordered" evidence="1">
    <location>
        <begin position="957"/>
        <end position="1002"/>
    </location>
</feature>
<evidence type="ECO:0000256" key="2">
    <source>
        <dbReference type="SAM" id="Phobius"/>
    </source>
</evidence>
<keyword evidence="2" id="KW-0812">Transmembrane</keyword>
<keyword evidence="2" id="KW-1133">Transmembrane helix</keyword>
<proteinExistence type="predicted"/>
<accession>A0A9W7BPJ1</accession>
<feature type="compositionally biased region" description="Low complexity" evidence="1">
    <location>
        <begin position="113"/>
        <end position="134"/>
    </location>
</feature>
<evidence type="ECO:0000256" key="1">
    <source>
        <dbReference type="SAM" id="MobiDB-lite"/>
    </source>
</evidence>
<feature type="compositionally biased region" description="Polar residues" evidence="1">
    <location>
        <begin position="49"/>
        <end position="62"/>
    </location>
</feature>
<evidence type="ECO:0000313" key="3">
    <source>
        <dbReference type="EMBL" id="GMH91387.1"/>
    </source>
</evidence>
<keyword evidence="4" id="KW-1185">Reference proteome</keyword>
<comment type="caution">
    <text evidence="3">The sequence shown here is derived from an EMBL/GenBank/DDBJ whole genome shotgun (WGS) entry which is preliminary data.</text>
</comment>
<feature type="transmembrane region" description="Helical" evidence="2">
    <location>
        <begin position="359"/>
        <end position="380"/>
    </location>
</feature>
<feature type="transmembrane region" description="Helical" evidence="2">
    <location>
        <begin position="929"/>
        <end position="953"/>
    </location>
</feature>
<keyword evidence="2" id="KW-0472">Membrane</keyword>
<feature type="transmembrane region" description="Helical" evidence="2">
    <location>
        <begin position="610"/>
        <end position="633"/>
    </location>
</feature>
<feature type="transmembrane region" description="Helical" evidence="2">
    <location>
        <begin position="171"/>
        <end position="190"/>
    </location>
</feature>
<dbReference type="AlphaFoldDB" id="A0A9W7BPJ1"/>
<feature type="transmembrane region" description="Helical" evidence="2">
    <location>
        <begin position="573"/>
        <end position="598"/>
    </location>
</feature>
<feature type="transmembrane region" description="Helical" evidence="2">
    <location>
        <begin position="500"/>
        <end position="519"/>
    </location>
</feature>
<evidence type="ECO:0000313" key="4">
    <source>
        <dbReference type="Proteomes" id="UP001165085"/>
    </source>
</evidence>
<feature type="transmembrane region" description="Helical" evidence="2">
    <location>
        <begin position="293"/>
        <end position="313"/>
    </location>
</feature>
<gene>
    <name evidence="3" type="ORF">TrST_g6954</name>
</gene>
<feature type="region of interest" description="Disordered" evidence="1">
    <location>
        <begin position="46"/>
        <end position="155"/>
    </location>
</feature>